<feature type="transmembrane region" description="Helical" evidence="1">
    <location>
        <begin position="130"/>
        <end position="153"/>
    </location>
</feature>
<name>A0A8U0W4I3_9MUSC</name>
<dbReference type="Proteomes" id="UP000092443">
    <property type="component" value="Unplaced"/>
</dbReference>
<dbReference type="PANTHER" id="PTHR36694:SF11">
    <property type="entry name" value="LP21121P-RELATED"/>
    <property type="match status" value="1"/>
</dbReference>
<accession>A0A8U0W4I3</accession>
<dbReference type="RefSeq" id="XP_037880066.1">
    <property type="nucleotide sequence ID" value="XM_038024138.1"/>
</dbReference>
<dbReference type="AlphaFoldDB" id="A0A8U0W4I3"/>
<feature type="transmembrane region" description="Helical" evidence="1">
    <location>
        <begin position="100"/>
        <end position="124"/>
    </location>
</feature>
<feature type="transmembrane region" description="Helical" evidence="1">
    <location>
        <begin position="165"/>
        <end position="185"/>
    </location>
</feature>
<protein>
    <submittedName>
        <fullName evidence="3">Uncharacterized protein LOC119631701</fullName>
    </submittedName>
</protein>
<evidence type="ECO:0000313" key="3">
    <source>
        <dbReference type="RefSeq" id="XP_037880066.1"/>
    </source>
</evidence>
<organism evidence="2 3">
    <name type="scientific">Glossina fuscipes</name>
    <dbReference type="NCBI Taxonomy" id="7396"/>
    <lineage>
        <taxon>Eukaryota</taxon>
        <taxon>Metazoa</taxon>
        <taxon>Ecdysozoa</taxon>
        <taxon>Arthropoda</taxon>
        <taxon>Hexapoda</taxon>
        <taxon>Insecta</taxon>
        <taxon>Pterygota</taxon>
        <taxon>Neoptera</taxon>
        <taxon>Endopterygota</taxon>
        <taxon>Diptera</taxon>
        <taxon>Brachycera</taxon>
        <taxon>Muscomorpha</taxon>
        <taxon>Hippoboscoidea</taxon>
        <taxon>Glossinidae</taxon>
        <taxon>Glossina</taxon>
    </lineage>
</organism>
<keyword evidence="1" id="KW-0472">Membrane</keyword>
<dbReference type="PANTHER" id="PTHR36694">
    <property type="entry name" value="PASIFLORA 1, ISOFORM A-RELATED"/>
    <property type="match status" value="1"/>
</dbReference>
<evidence type="ECO:0000256" key="1">
    <source>
        <dbReference type="SAM" id="Phobius"/>
    </source>
</evidence>
<keyword evidence="2" id="KW-1185">Reference proteome</keyword>
<dbReference type="Pfam" id="PF15860">
    <property type="entry name" value="DUF4728"/>
    <property type="match status" value="1"/>
</dbReference>
<keyword evidence="1" id="KW-1133">Transmembrane helix</keyword>
<proteinExistence type="predicted"/>
<dbReference type="InterPro" id="IPR031720">
    <property type="entry name" value="DUF4728"/>
</dbReference>
<sequence>MMLPKKKLEMYWRKLVDTLMAPVSPKNLRLSALLISIYQLVVAHILLFMVLLGLAHAEQMRNILIADIEDQKENGFYSLAPFQNQLRLRNASDLVSVTEILMYILTSVASVYLLSTIALFFGIYKNRSELVLPWLIVELIFIVTAVVLIIWLRSEKFVQIIGGKICYFTICASLLLFDSMMWYVVHCFYQSLRTMNKLREIATVAIPCPPPGSIPFHFRRENMYLGSNGYKHILTESPDGSY</sequence>
<reference evidence="3" key="1">
    <citation type="submission" date="2025-08" db="UniProtKB">
        <authorList>
            <consortium name="RefSeq"/>
        </authorList>
    </citation>
    <scope>IDENTIFICATION</scope>
    <source>
        <tissue evidence="3">Whole body pupa</tissue>
    </source>
</reference>
<evidence type="ECO:0000313" key="2">
    <source>
        <dbReference type="Proteomes" id="UP000092443"/>
    </source>
</evidence>
<feature type="transmembrane region" description="Helical" evidence="1">
    <location>
        <begin position="30"/>
        <end position="55"/>
    </location>
</feature>
<gene>
    <name evidence="3" type="primary">LOC119631701</name>
</gene>
<dbReference type="KEGG" id="gfs:119631701"/>
<keyword evidence="1" id="KW-0812">Transmembrane</keyword>
<dbReference type="GeneID" id="119631701"/>